<keyword evidence="1" id="KW-1133">Transmembrane helix</keyword>
<keyword evidence="4" id="KW-1185">Reference proteome</keyword>
<reference evidence="4" key="1">
    <citation type="submission" date="2017-02" db="EMBL/GenBank/DDBJ databases">
        <authorList>
            <person name="Dridi B."/>
        </authorList>
    </citation>
    <scope>NUCLEOTIDE SEQUENCE [LARGE SCALE GENOMIC DNA]</scope>
    <source>
        <strain evidence="4">B Co 03.10</strain>
    </source>
</reference>
<feature type="domain" description="Glycosyltransferase 2-like" evidence="2">
    <location>
        <begin position="27"/>
        <end position="192"/>
    </location>
</feature>
<dbReference type="Pfam" id="PF00535">
    <property type="entry name" value="Glycos_transf_2"/>
    <property type="match status" value="1"/>
</dbReference>
<dbReference type="CDD" id="cd02525">
    <property type="entry name" value="Succinoglycan_BP_ExoA"/>
    <property type="match status" value="1"/>
</dbReference>
<keyword evidence="1" id="KW-0472">Membrane</keyword>
<feature type="transmembrane region" description="Helical" evidence="1">
    <location>
        <begin position="331"/>
        <end position="352"/>
    </location>
</feature>
<accession>A0A1X6XNP7</accession>
<dbReference type="AlphaFoldDB" id="A0A1X6XNP7"/>
<evidence type="ECO:0000313" key="3">
    <source>
        <dbReference type="EMBL" id="SLN00773.1"/>
    </source>
</evidence>
<dbReference type="EMBL" id="FWFF01000020">
    <property type="protein sequence ID" value="SLN00773.1"/>
    <property type="molecule type" value="Genomic_DNA"/>
</dbReference>
<organism evidence="3 4">
    <name type="scientific">Brevibacterium yomogidense</name>
    <dbReference type="NCBI Taxonomy" id="946573"/>
    <lineage>
        <taxon>Bacteria</taxon>
        <taxon>Bacillati</taxon>
        <taxon>Actinomycetota</taxon>
        <taxon>Actinomycetes</taxon>
        <taxon>Micrococcales</taxon>
        <taxon>Brevibacteriaceae</taxon>
        <taxon>Brevibacterium</taxon>
    </lineage>
</organism>
<sequence>MSGARRGAGTGLGPEALPPLDALPGVSYIMPILNEAGHVEEAVSTILAQDYPGQKEIVVALGPSTDGTTEIVRRMAAADPRIITVDNPAGDTPIGLNLAVAQTTHPVVIRVDAHSELTADYTARGVAVLRKTRAANAGGLMRARGRTAFQRAVARAYMSRIGLGGPAYHAGDEAQEAESAYLGVFRREVFEALGGFDGTLRRGQDWELNLRVREAGGLVWFAPELQVTYWPRATWSNLVKQFYATGVWRAEIVRRYGARNSARYFAPPLLVLGVTASLVEAVLQLTGSTRRWPRFVRGFTSLVHVPSAAYAAGIVTAVWRADDAGIRERLWFGLVLPSMHVSWGAGFLRGLATGAATNRDRSR</sequence>
<feature type="transmembrane region" description="Helical" evidence="1">
    <location>
        <begin position="295"/>
        <end position="319"/>
    </location>
</feature>
<dbReference type="SUPFAM" id="SSF53448">
    <property type="entry name" value="Nucleotide-diphospho-sugar transferases"/>
    <property type="match status" value="1"/>
</dbReference>
<evidence type="ECO:0000256" key="1">
    <source>
        <dbReference type="SAM" id="Phobius"/>
    </source>
</evidence>
<proteinExistence type="predicted"/>
<dbReference type="PANTHER" id="PTHR43685:SF2">
    <property type="entry name" value="GLYCOSYLTRANSFERASE 2-LIKE DOMAIN-CONTAINING PROTEIN"/>
    <property type="match status" value="1"/>
</dbReference>
<gene>
    <name evidence="3" type="ORF">FM105_13495</name>
</gene>
<dbReference type="Proteomes" id="UP000196581">
    <property type="component" value="Unassembled WGS sequence"/>
</dbReference>
<dbReference type="InterPro" id="IPR001173">
    <property type="entry name" value="Glyco_trans_2-like"/>
</dbReference>
<dbReference type="InterPro" id="IPR029044">
    <property type="entry name" value="Nucleotide-diphossugar_trans"/>
</dbReference>
<dbReference type="InterPro" id="IPR050834">
    <property type="entry name" value="Glycosyltransf_2"/>
</dbReference>
<protein>
    <submittedName>
        <fullName evidence="3">Succinoglycan biosynthesis protein ExoA</fullName>
    </submittedName>
</protein>
<keyword evidence="1" id="KW-0812">Transmembrane</keyword>
<dbReference type="Gene3D" id="3.90.550.10">
    <property type="entry name" value="Spore Coat Polysaccharide Biosynthesis Protein SpsA, Chain A"/>
    <property type="match status" value="1"/>
</dbReference>
<feature type="transmembrane region" description="Helical" evidence="1">
    <location>
        <begin position="264"/>
        <end position="283"/>
    </location>
</feature>
<name>A0A1X6XNP7_9MICO</name>
<dbReference type="PANTHER" id="PTHR43685">
    <property type="entry name" value="GLYCOSYLTRANSFERASE"/>
    <property type="match status" value="1"/>
</dbReference>
<dbReference type="RefSeq" id="WP_256970408.1">
    <property type="nucleotide sequence ID" value="NZ_FWFF01000020.1"/>
</dbReference>
<evidence type="ECO:0000313" key="4">
    <source>
        <dbReference type="Proteomes" id="UP000196581"/>
    </source>
</evidence>
<evidence type="ECO:0000259" key="2">
    <source>
        <dbReference type="Pfam" id="PF00535"/>
    </source>
</evidence>